<dbReference type="CDD" id="cd00272">
    <property type="entry name" value="Chemokine_CC"/>
    <property type="match status" value="1"/>
</dbReference>
<evidence type="ECO:0000256" key="2">
    <source>
        <dbReference type="ARBA" id="ARBA00022500"/>
    </source>
</evidence>
<dbReference type="GO" id="GO:0006954">
    <property type="term" value="P:inflammatory response"/>
    <property type="evidence" value="ECO:0007669"/>
    <property type="project" value="UniProtKB-KW"/>
</dbReference>
<feature type="domain" description="Chemokine interleukin-8-like" evidence="8">
    <location>
        <begin position="59"/>
        <end position="118"/>
    </location>
</feature>
<reference evidence="9" key="2">
    <citation type="submission" date="2016-06" db="EMBL/GenBank/DDBJ databases">
        <title>The genome of a short-lived fish provides insights into sex chromosome evolution and the genetic control of aging.</title>
        <authorList>
            <person name="Reichwald K."/>
            <person name="Felder M."/>
            <person name="Petzold A."/>
            <person name="Koch P."/>
            <person name="Groth M."/>
            <person name="Platzer M."/>
        </authorList>
    </citation>
    <scope>NUCLEOTIDE SEQUENCE</scope>
    <source>
        <tissue evidence="9">Brain</tissue>
    </source>
</reference>
<evidence type="ECO:0000313" key="9">
    <source>
        <dbReference type="EMBL" id="SBP54023.1"/>
    </source>
</evidence>
<dbReference type="SUPFAM" id="SSF54117">
    <property type="entry name" value="Interleukin 8-like chemokines"/>
    <property type="match status" value="1"/>
</dbReference>
<evidence type="ECO:0000259" key="8">
    <source>
        <dbReference type="SMART" id="SM00199"/>
    </source>
</evidence>
<proteinExistence type="predicted"/>
<evidence type="ECO:0000256" key="3">
    <source>
        <dbReference type="ARBA" id="ARBA00022514"/>
    </source>
</evidence>
<evidence type="ECO:0000256" key="7">
    <source>
        <dbReference type="SAM" id="MobiDB-lite"/>
    </source>
</evidence>
<protein>
    <submittedName>
        <fullName evidence="9">Zgc:194112</fullName>
    </submittedName>
</protein>
<feature type="non-terminal residue" evidence="9">
    <location>
        <position position="1"/>
    </location>
</feature>
<dbReference type="PANTHER" id="PTHR12015:SF111">
    <property type="entry name" value="C-C MOTIF CHEMOKINE 17"/>
    <property type="match status" value="1"/>
</dbReference>
<keyword evidence="2" id="KW-0145">Chemotaxis</keyword>
<dbReference type="SMART" id="SM00199">
    <property type="entry name" value="SCY"/>
    <property type="match status" value="1"/>
</dbReference>
<dbReference type="GO" id="GO:0008009">
    <property type="term" value="F:chemokine activity"/>
    <property type="evidence" value="ECO:0007669"/>
    <property type="project" value="InterPro"/>
</dbReference>
<keyword evidence="6" id="KW-0395">Inflammatory response</keyword>
<accession>A0A1A8AH54</accession>
<sequence>RFARVIKESEMRWPSLKGLDAQSSHHMCLNCRPTMTGLPFIPVLLVAVLVPMASTHGGTSNCCLKIKNTRVNQDRLKSYYIQDTPSCTLKAVVFVTKKDKRICGSLRDRWTQKRMAYLDERKVQPTTSTTAPALRNHTAVPRPVPR</sequence>
<evidence type="ECO:0000256" key="5">
    <source>
        <dbReference type="ARBA" id="ARBA00022729"/>
    </source>
</evidence>
<name>A0A1A8AH54_NOTFU</name>
<keyword evidence="3" id="KW-0202">Cytokine</keyword>
<feature type="region of interest" description="Disordered" evidence="7">
    <location>
        <begin position="122"/>
        <end position="146"/>
    </location>
</feature>
<dbReference type="InterPro" id="IPR039809">
    <property type="entry name" value="Chemokine_b/g/d"/>
</dbReference>
<keyword evidence="5" id="KW-0732">Signal</keyword>
<organism evidence="9">
    <name type="scientific">Nothobranchius furzeri</name>
    <name type="common">Turquoise killifish</name>
    <dbReference type="NCBI Taxonomy" id="105023"/>
    <lineage>
        <taxon>Eukaryota</taxon>
        <taxon>Metazoa</taxon>
        <taxon>Chordata</taxon>
        <taxon>Craniata</taxon>
        <taxon>Vertebrata</taxon>
        <taxon>Euteleostomi</taxon>
        <taxon>Actinopterygii</taxon>
        <taxon>Neopterygii</taxon>
        <taxon>Teleostei</taxon>
        <taxon>Neoteleostei</taxon>
        <taxon>Acanthomorphata</taxon>
        <taxon>Ovalentaria</taxon>
        <taxon>Atherinomorphae</taxon>
        <taxon>Cyprinodontiformes</taxon>
        <taxon>Nothobranchiidae</taxon>
        <taxon>Nothobranchius</taxon>
    </lineage>
</organism>
<reference evidence="9" key="1">
    <citation type="submission" date="2016-05" db="EMBL/GenBank/DDBJ databases">
        <authorList>
            <person name="Lavstsen T."/>
            <person name="Jespersen J.S."/>
        </authorList>
    </citation>
    <scope>NUCLEOTIDE SEQUENCE</scope>
    <source>
        <tissue evidence="9">Brain</tissue>
    </source>
</reference>
<evidence type="ECO:0000256" key="4">
    <source>
        <dbReference type="ARBA" id="ARBA00022525"/>
    </source>
</evidence>
<dbReference type="Pfam" id="PF00048">
    <property type="entry name" value="IL8"/>
    <property type="match status" value="1"/>
</dbReference>
<dbReference type="EMBL" id="HADY01015538">
    <property type="protein sequence ID" value="SBP54023.1"/>
    <property type="molecule type" value="Transcribed_RNA"/>
</dbReference>
<dbReference type="InterPro" id="IPR036048">
    <property type="entry name" value="Interleukin_8-like_sf"/>
</dbReference>
<dbReference type="GO" id="GO:0006955">
    <property type="term" value="P:immune response"/>
    <property type="evidence" value="ECO:0007669"/>
    <property type="project" value="InterPro"/>
</dbReference>
<comment type="subcellular location">
    <subcellularLocation>
        <location evidence="1">Secreted</location>
    </subcellularLocation>
</comment>
<evidence type="ECO:0000256" key="6">
    <source>
        <dbReference type="ARBA" id="ARBA00023198"/>
    </source>
</evidence>
<dbReference type="InterPro" id="IPR001811">
    <property type="entry name" value="Chemokine_IL8-like_dom"/>
</dbReference>
<dbReference type="PANTHER" id="PTHR12015">
    <property type="entry name" value="SMALL INDUCIBLE CYTOKINE A"/>
    <property type="match status" value="1"/>
</dbReference>
<dbReference type="Gene3D" id="2.40.50.40">
    <property type="match status" value="1"/>
</dbReference>
<gene>
    <name evidence="9" type="primary">ZGC:194112</name>
</gene>
<dbReference type="AlphaFoldDB" id="A0A1A8AH54"/>
<evidence type="ECO:0000256" key="1">
    <source>
        <dbReference type="ARBA" id="ARBA00004613"/>
    </source>
</evidence>
<dbReference type="GO" id="GO:0005615">
    <property type="term" value="C:extracellular space"/>
    <property type="evidence" value="ECO:0007669"/>
    <property type="project" value="UniProtKB-KW"/>
</dbReference>
<keyword evidence="4" id="KW-0964">Secreted</keyword>